<organism evidence="2 3">
    <name type="scientific">Colocasia esculenta</name>
    <name type="common">Wild taro</name>
    <name type="synonym">Arum esculentum</name>
    <dbReference type="NCBI Taxonomy" id="4460"/>
    <lineage>
        <taxon>Eukaryota</taxon>
        <taxon>Viridiplantae</taxon>
        <taxon>Streptophyta</taxon>
        <taxon>Embryophyta</taxon>
        <taxon>Tracheophyta</taxon>
        <taxon>Spermatophyta</taxon>
        <taxon>Magnoliopsida</taxon>
        <taxon>Liliopsida</taxon>
        <taxon>Araceae</taxon>
        <taxon>Aroideae</taxon>
        <taxon>Colocasieae</taxon>
        <taxon>Colocasia</taxon>
    </lineage>
</organism>
<keyword evidence="1" id="KW-0732">Signal</keyword>
<accession>A0A843X405</accession>
<feature type="signal peptide" evidence="1">
    <location>
        <begin position="1"/>
        <end position="18"/>
    </location>
</feature>
<sequence length="102" mass="10592">MGAVAFFLFSVLVPVSLADLSGRGGARFVGGGSWIAGARRWRVASLREGPLRLDLHLELDRFVSPFGSPDPWAAVPTVGSLVGAGDPGAGAVTITVSFQKQL</sequence>
<dbReference type="EMBL" id="NMUH01005297">
    <property type="protein sequence ID" value="MQM12385.1"/>
    <property type="molecule type" value="Genomic_DNA"/>
</dbReference>
<evidence type="ECO:0000313" key="2">
    <source>
        <dbReference type="EMBL" id="MQM12385.1"/>
    </source>
</evidence>
<gene>
    <name evidence="2" type="ORF">Taro_045302</name>
</gene>
<evidence type="ECO:0000256" key="1">
    <source>
        <dbReference type="SAM" id="SignalP"/>
    </source>
</evidence>
<protein>
    <submittedName>
        <fullName evidence="2">Uncharacterized protein</fullName>
    </submittedName>
</protein>
<dbReference type="AlphaFoldDB" id="A0A843X405"/>
<dbReference type="Proteomes" id="UP000652761">
    <property type="component" value="Unassembled WGS sequence"/>
</dbReference>
<keyword evidence="3" id="KW-1185">Reference proteome</keyword>
<feature type="chain" id="PRO_5032779493" evidence="1">
    <location>
        <begin position="19"/>
        <end position="102"/>
    </location>
</feature>
<comment type="caution">
    <text evidence="2">The sequence shown here is derived from an EMBL/GenBank/DDBJ whole genome shotgun (WGS) entry which is preliminary data.</text>
</comment>
<proteinExistence type="predicted"/>
<name>A0A843X405_COLES</name>
<evidence type="ECO:0000313" key="3">
    <source>
        <dbReference type="Proteomes" id="UP000652761"/>
    </source>
</evidence>
<reference evidence="2" key="1">
    <citation type="submission" date="2017-07" db="EMBL/GenBank/DDBJ databases">
        <title>Taro Niue Genome Assembly and Annotation.</title>
        <authorList>
            <person name="Atibalentja N."/>
            <person name="Keating K."/>
            <person name="Fields C.J."/>
        </authorList>
    </citation>
    <scope>NUCLEOTIDE SEQUENCE</scope>
    <source>
        <strain evidence="2">Niue_2</strain>
        <tissue evidence="2">Leaf</tissue>
    </source>
</reference>